<gene>
    <name evidence="1" type="ORF">ETE70_07485</name>
    <name evidence="3" type="ORF">ETE72_03710</name>
    <name evidence="5" type="ORF">ETE87_12265</name>
    <name evidence="4" type="ORF">ETE99_16640</name>
    <name evidence="2" type="ORF">ETF02_02795</name>
    <name evidence="6" type="ORF">ETH45_12610</name>
</gene>
<evidence type="ECO:0000313" key="3">
    <source>
        <dbReference type="EMBL" id="TCX57330.1"/>
    </source>
</evidence>
<evidence type="ECO:0000313" key="1">
    <source>
        <dbReference type="EMBL" id="TCX29386.1"/>
    </source>
</evidence>
<sequence>MENLIRIKWNRLKSNLTLSEIAFHIKSNKYSEEFGYGYSDVDVSTDGLSATYTEAKLNKQTSIDPLGNENEQEFITYESIQFSISKLIGRLYLLTVYNPSKSIKALTERLSADSGYKIGFGIVDIKLSEYLDSLREKYDLNLVSIKKVKVSNLIVNDNSKATVEITSKKNAFDDVKDLIGDKAYSLDKVKATGYVLGNRCEFEMSKNGSVCVNESMVKYLTETIVYHILDREI</sequence>
<accession>A0A483I640</accession>
<evidence type="ECO:0000313" key="5">
    <source>
        <dbReference type="EMBL" id="TCX90127.1"/>
    </source>
</evidence>
<dbReference type="EMBL" id="SDCG01000004">
    <property type="protein sequence ID" value="TCX29386.1"/>
    <property type="molecule type" value="Genomic_DNA"/>
</dbReference>
<organism evidence="1">
    <name type="scientific">Klebsiella pneumoniae</name>
    <dbReference type="NCBI Taxonomy" id="573"/>
    <lineage>
        <taxon>Bacteria</taxon>
        <taxon>Pseudomonadati</taxon>
        <taxon>Pseudomonadota</taxon>
        <taxon>Gammaproteobacteria</taxon>
        <taxon>Enterobacterales</taxon>
        <taxon>Enterobacteriaceae</taxon>
        <taxon>Klebsiella/Raoultella group</taxon>
        <taxon>Klebsiella</taxon>
        <taxon>Klebsiella pneumoniae complex</taxon>
    </lineage>
</organism>
<dbReference type="EMBL" id="SDCQ01000011">
    <property type="protein sequence ID" value="TCX90127.1"/>
    <property type="molecule type" value="Genomic_DNA"/>
</dbReference>
<protein>
    <submittedName>
        <fullName evidence="1">Uncharacterized protein</fullName>
    </submittedName>
</protein>
<name>A0A483I640_KLEPN</name>
<reference evidence="1" key="1">
    <citation type="submission" date="2019-01" db="EMBL/GenBank/DDBJ databases">
        <authorList>
            <person name="Lista F."/>
            <person name="Anselmo A."/>
        </authorList>
    </citation>
    <scope>NUCLEOTIDE SEQUENCE</scope>
    <source>
        <strain evidence="3">12S</strain>
        <strain evidence="6">14R</strain>
        <strain evidence="2">14S</strain>
        <strain evidence="1">16S</strain>
        <strain evidence="5">6S</strain>
        <strain evidence="4">7S</strain>
    </source>
</reference>
<dbReference type="RefSeq" id="WP_023159457.1">
    <property type="nucleotide sequence ID" value="NZ_CAAGTS010000001.1"/>
</dbReference>
<evidence type="ECO:0000313" key="4">
    <source>
        <dbReference type="EMBL" id="TCX81437.1"/>
    </source>
</evidence>
<dbReference type="EMBL" id="SDCK01000003">
    <property type="protein sequence ID" value="TCX57330.1"/>
    <property type="molecule type" value="Genomic_DNA"/>
</dbReference>
<proteinExistence type="predicted"/>
<evidence type="ECO:0000313" key="6">
    <source>
        <dbReference type="EMBL" id="TCY68169.1"/>
    </source>
</evidence>
<comment type="caution">
    <text evidence="1">The sequence shown here is derived from an EMBL/GenBank/DDBJ whole genome shotgun (WGS) entry which is preliminary data.</text>
</comment>
<dbReference type="AlphaFoldDB" id="A0A483I640"/>
<dbReference type="EMBL" id="SDCI01000002">
    <property type="protein sequence ID" value="TCX47652.1"/>
    <property type="molecule type" value="Genomic_DNA"/>
</dbReference>
<evidence type="ECO:0000313" key="2">
    <source>
        <dbReference type="EMBL" id="TCX47652.1"/>
    </source>
</evidence>
<dbReference type="EMBL" id="SDDH01000016">
    <property type="protein sequence ID" value="TCY68169.1"/>
    <property type="molecule type" value="Genomic_DNA"/>
</dbReference>
<dbReference type="EMBL" id="SDCP01000021">
    <property type="protein sequence ID" value="TCX81437.1"/>
    <property type="molecule type" value="Genomic_DNA"/>
</dbReference>